<dbReference type="PANTHER" id="PTHR43166:SF30">
    <property type="entry name" value="METHIONINE IMPORT ATP-BINDING PROTEIN METN"/>
    <property type="match status" value="1"/>
</dbReference>
<proteinExistence type="inferred from homology"/>
<keyword evidence="7" id="KW-0029">Amino-acid transport</keyword>
<dbReference type="SUPFAM" id="SSF52540">
    <property type="entry name" value="P-loop containing nucleoside triphosphate hydrolases"/>
    <property type="match status" value="1"/>
</dbReference>
<dbReference type="Proteomes" id="UP000287188">
    <property type="component" value="Unassembled WGS sequence"/>
</dbReference>
<evidence type="ECO:0000256" key="8">
    <source>
        <dbReference type="ARBA" id="ARBA00023136"/>
    </source>
</evidence>
<keyword evidence="11" id="KW-1185">Reference proteome</keyword>
<dbReference type="GO" id="GO:0016887">
    <property type="term" value="F:ATP hydrolysis activity"/>
    <property type="evidence" value="ECO:0007669"/>
    <property type="project" value="InterPro"/>
</dbReference>
<dbReference type="CDD" id="cd03258">
    <property type="entry name" value="ABC_MetN_methionine_transporter"/>
    <property type="match status" value="1"/>
</dbReference>
<evidence type="ECO:0000256" key="1">
    <source>
        <dbReference type="ARBA" id="ARBA00005417"/>
    </source>
</evidence>
<keyword evidence="3" id="KW-1003">Cell membrane</keyword>
<dbReference type="SMART" id="SM00382">
    <property type="entry name" value="AAA"/>
    <property type="match status" value="1"/>
</dbReference>
<evidence type="ECO:0000256" key="6">
    <source>
        <dbReference type="ARBA" id="ARBA00022967"/>
    </source>
</evidence>
<dbReference type="InterPro" id="IPR003439">
    <property type="entry name" value="ABC_transporter-like_ATP-bd"/>
</dbReference>
<dbReference type="AlphaFoldDB" id="A0A402ATV6"/>
<dbReference type="GO" id="GO:0005886">
    <property type="term" value="C:plasma membrane"/>
    <property type="evidence" value="ECO:0007669"/>
    <property type="project" value="UniProtKB-ARBA"/>
</dbReference>
<dbReference type="GO" id="GO:0006865">
    <property type="term" value="P:amino acid transport"/>
    <property type="evidence" value="ECO:0007669"/>
    <property type="project" value="UniProtKB-KW"/>
</dbReference>
<evidence type="ECO:0000313" key="10">
    <source>
        <dbReference type="EMBL" id="GCE22596.1"/>
    </source>
</evidence>
<evidence type="ECO:0000313" key="11">
    <source>
        <dbReference type="Proteomes" id="UP000287188"/>
    </source>
</evidence>
<evidence type="ECO:0000256" key="7">
    <source>
        <dbReference type="ARBA" id="ARBA00022970"/>
    </source>
</evidence>
<dbReference type="SMART" id="SM00930">
    <property type="entry name" value="NIL"/>
    <property type="match status" value="1"/>
</dbReference>
<evidence type="ECO:0000256" key="4">
    <source>
        <dbReference type="ARBA" id="ARBA00022741"/>
    </source>
</evidence>
<keyword evidence="4" id="KW-0547">Nucleotide-binding</keyword>
<dbReference type="InterPro" id="IPR050086">
    <property type="entry name" value="MetN_ABC_transporter-like"/>
</dbReference>
<dbReference type="EMBL" id="BIFS01000002">
    <property type="protein sequence ID" value="GCE22596.1"/>
    <property type="molecule type" value="Genomic_DNA"/>
</dbReference>
<gene>
    <name evidence="10" type="primary">metN</name>
    <name evidence="10" type="ORF">KDK_63960</name>
</gene>
<dbReference type="FunFam" id="3.40.50.300:FF:000056">
    <property type="entry name" value="Cell division ATP-binding protein FtsE"/>
    <property type="match status" value="1"/>
</dbReference>
<evidence type="ECO:0000256" key="3">
    <source>
        <dbReference type="ARBA" id="ARBA00022475"/>
    </source>
</evidence>
<keyword evidence="8" id="KW-0472">Membrane</keyword>
<dbReference type="InterPro" id="IPR045865">
    <property type="entry name" value="ACT-like_dom_sf"/>
</dbReference>
<dbReference type="InterPro" id="IPR003593">
    <property type="entry name" value="AAA+_ATPase"/>
</dbReference>
<reference evidence="11" key="1">
    <citation type="submission" date="2018-12" db="EMBL/GenBank/DDBJ databases">
        <title>Tengunoibacter tsumagoiensis gen. nov., sp. nov., Dictyobacter kobayashii sp. nov., D. alpinus sp. nov., and D. joshuensis sp. nov. and description of Dictyobacteraceae fam. nov. within the order Ktedonobacterales isolated from Tengu-no-mugimeshi.</title>
        <authorList>
            <person name="Wang C.M."/>
            <person name="Zheng Y."/>
            <person name="Sakai Y."/>
            <person name="Toyoda A."/>
            <person name="Minakuchi Y."/>
            <person name="Abe K."/>
            <person name="Yokota A."/>
            <person name="Yabe S."/>
        </authorList>
    </citation>
    <scope>NUCLEOTIDE SEQUENCE [LARGE SCALE GENOMIC DNA]</scope>
    <source>
        <strain evidence="11">Uno11</strain>
    </source>
</reference>
<comment type="caution">
    <text evidence="10">The sequence shown here is derived from an EMBL/GenBank/DDBJ whole genome shotgun (WGS) entry which is preliminary data.</text>
</comment>
<dbReference type="InterPro" id="IPR041701">
    <property type="entry name" value="MetN_ABC"/>
</dbReference>
<dbReference type="InterPro" id="IPR027417">
    <property type="entry name" value="P-loop_NTPase"/>
</dbReference>
<dbReference type="RefSeq" id="WP_126555598.1">
    <property type="nucleotide sequence ID" value="NZ_BIFS01000002.1"/>
</dbReference>
<accession>A0A402ATV6</accession>
<keyword evidence="6" id="KW-1278">Translocase</keyword>
<dbReference type="PANTHER" id="PTHR43166">
    <property type="entry name" value="AMINO ACID IMPORT ATP-BINDING PROTEIN"/>
    <property type="match status" value="1"/>
</dbReference>
<organism evidence="10 11">
    <name type="scientific">Dictyobacter kobayashii</name>
    <dbReference type="NCBI Taxonomy" id="2014872"/>
    <lineage>
        <taxon>Bacteria</taxon>
        <taxon>Bacillati</taxon>
        <taxon>Chloroflexota</taxon>
        <taxon>Ktedonobacteria</taxon>
        <taxon>Ktedonobacterales</taxon>
        <taxon>Dictyobacteraceae</taxon>
        <taxon>Dictyobacter</taxon>
    </lineage>
</organism>
<dbReference type="Gene3D" id="3.40.50.300">
    <property type="entry name" value="P-loop containing nucleotide triphosphate hydrolases"/>
    <property type="match status" value="1"/>
</dbReference>
<keyword evidence="5 10" id="KW-0067">ATP-binding</keyword>
<dbReference type="InterPro" id="IPR018449">
    <property type="entry name" value="NIL_domain"/>
</dbReference>
<protein>
    <submittedName>
        <fullName evidence="10">Methionine import ATP-binding protein MetN</fullName>
    </submittedName>
</protein>
<evidence type="ECO:0000256" key="5">
    <source>
        <dbReference type="ARBA" id="ARBA00022840"/>
    </source>
</evidence>
<dbReference type="Pfam" id="PF00005">
    <property type="entry name" value="ABC_tran"/>
    <property type="match status" value="1"/>
</dbReference>
<dbReference type="Gene3D" id="3.30.70.260">
    <property type="match status" value="1"/>
</dbReference>
<comment type="similarity">
    <text evidence="1">Belongs to the ABC transporter superfamily.</text>
</comment>
<dbReference type="OrthoDB" id="4075047at2"/>
<sequence>MITISDLSKVYGQGEKAIVALDKVSLEVPKGEIFGVLGQSGAGKSTLIRCVNLLERPSSGSIFVNGQEMTTLGGSALRQARQHIGMIFQHFNLLSSRTIADNIAFPLEVMGYSRTACQQRVKELLALVGLEQRANAYPAQLSGGQKQRVGIARALAGQPEVLLSDEATSALDPQTTHSILELLQDLNRRMGLTILLITHEMGVVKQICHQVAILEAGKLVEQGRVGDLAARPESRLAQSLFPRPQSYAAQPGARVVTISFAGNSADEPVLSNLIRRFDLNVNILSGNIEKFGEQRVGQLQAEFVGEQFEQAVDYLRSLGLRVEVNN</sequence>
<dbReference type="PROSITE" id="PS50893">
    <property type="entry name" value="ABC_TRANSPORTER_2"/>
    <property type="match status" value="1"/>
</dbReference>
<keyword evidence="2" id="KW-0813">Transport</keyword>
<name>A0A402ATV6_9CHLR</name>
<dbReference type="InterPro" id="IPR017871">
    <property type="entry name" value="ABC_transporter-like_CS"/>
</dbReference>
<feature type="domain" description="ABC transporter" evidence="9">
    <location>
        <begin position="2"/>
        <end position="241"/>
    </location>
</feature>
<dbReference type="GO" id="GO:0005524">
    <property type="term" value="F:ATP binding"/>
    <property type="evidence" value="ECO:0007669"/>
    <property type="project" value="UniProtKB-KW"/>
</dbReference>
<dbReference type="Pfam" id="PF09383">
    <property type="entry name" value="NIL"/>
    <property type="match status" value="1"/>
</dbReference>
<evidence type="ECO:0000256" key="2">
    <source>
        <dbReference type="ARBA" id="ARBA00022448"/>
    </source>
</evidence>
<dbReference type="PROSITE" id="PS00211">
    <property type="entry name" value="ABC_TRANSPORTER_1"/>
    <property type="match status" value="1"/>
</dbReference>
<dbReference type="SUPFAM" id="SSF55021">
    <property type="entry name" value="ACT-like"/>
    <property type="match status" value="1"/>
</dbReference>
<evidence type="ECO:0000259" key="9">
    <source>
        <dbReference type="PROSITE" id="PS50893"/>
    </source>
</evidence>